<keyword evidence="1" id="KW-0812">Transmembrane</keyword>
<organism evidence="2 3">
    <name type="scientific">Robertkochia marina</name>
    <dbReference type="NCBI Taxonomy" id="1227945"/>
    <lineage>
        <taxon>Bacteria</taxon>
        <taxon>Pseudomonadati</taxon>
        <taxon>Bacteroidota</taxon>
        <taxon>Flavobacteriia</taxon>
        <taxon>Flavobacteriales</taxon>
        <taxon>Flavobacteriaceae</taxon>
        <taxon>Robertkochia</taxon>
    </lineage>
</organism>
<gene>
    <name evidence="2" type="ORF">E7Z59_02335</name>
</gene>
<comment type="caution">
    <text evidence="2">The sequence shown here is derived from an EMBL/GenBank/DDBJ whole genome shotgun (WGS) entry which is preliminary data.</text>
</comment>
<keyword evidence="3" id="KW-1185">Reference proteome</keyword>
<feature type="transmembrane region" description="Helical" evidence="1">
    <location>
        <begin position="6"/>
        <end position="25"/>
    </location>
</feature>
<dbReference type="Proteomes" id="UP000305939">
    <property type="component" value="Unassembled WGS sequence"/>
</dbReference>
<name>A0A4S3M3B7_9FLAO</name>
<protein>
    <submittedName>
        <fullName evidence="2">Cytochrome C oxidase Cbb3</fullName>
    </submittedName>
</protein>
<keyword evidence="1" id="KW-0472">Membrane</keyword>
<accession>A0A4S3M3B7</accession>
<evidence type="ECO:0000256" key="1">
    <source>
        <dbReference type="SAM" id="Phobius"/>
    </source>
</evidence>
<evidence type="ECO:0000313" key="2">
    <source>
        <dbReference type="EMBL" id="THD69189.1"/>
    </source>
</evidence>
<evidence type="ECO:0000313" key="3">
    <source>
        <dbReference type="Proteomes" id="UP000305939"/>
    </source>
</evidence>
<dbReference type="EMBL" id="SSMC01000001">
    <property type="protein sequence ID" value="THD69189.1"/>
    <property type="molecule type" value="Genomic_DNA"/>
</dbReference>
<dbReference type="OrthoDB" id="1493774at2"/>
<dbReference type="InterPro" id="IPR008620">
    <property type="entry name" value="FixH"/>
</dbReference>
<keyword evidence="1" id="KW-1133">Transmembrane helix</keyword>
<reference evidence="2 3" key="1">
    <citation type="submission" date="2019-04" db="EMBL/GenBank/DDBJ databases">
        <title>Draft genome sequence of Robertkochia marina CC-AMO-30D.</title>
        <authorList>
            <person name="Hameed A."/>
            <person name="Lin S.-Y."/>
            <person name="Shahina M."/>
            <person name="Lai W.-A."/>
            <person name="Young C.-C."/>
        </authorList>
    </citation>
    <scope>NUCLEOTIDE SEQUENCE [LARGE SCALE GENOMIC DNA]</scope>
    <source>
        <strain evidence="2 3">CC-AMO-30D</strain>
    </source>
</reference>
<sequence>MKINWGTGIVIAFVLFISFIMFFVVRSLTDESLEHELVTEEYYKKELQFQTELDAEQRAADRGISLEVRRVEEGLMVKFPEDLIPENIKGKVFLYRPSDKQFDFEVAISLSDPYLLIPKNRLLDGRWNLIANLSYEGETYLVKQSIKF</sequence>
<dbReference type="Pfam" id="PF05751">
    <property type="entry name" value="FixH"/>
    <property type="match status" value="1"/>
</dbReference>
<proteinExistence type="predicted"/>
<dbReference type="AlphaFoldDB" id="A0A4S3M3B7"/>
<dbReference type="RefSeq" id="WP_136334679.1">
    <property type="nucleotide sequence ID" value="NZ_QXMP01000001.1"/>
</dbReference>